<protein>
    <recommendedName>
        <fullName evidence="3">Bulb-type lectin domain-containing protein</fullName>
    </recommendedName>
</protein>
<evidence type="ECO:0000259" key="3">
    <source>
        <dbReference type="PROSITE" id="PS50927"/>
    </source>
</evidence>
<evidence type="ECO:0000256" key="1">
    <source>
        <dbReference type="SAM" id="MobiDB-lite"/>
    </source>
</evidence>
<feature type="region of interest" description="Disordered" evidence="1">
    <location>
        <begin position="1"/>
        <end position="106"/>
    </location>
</feature>
<feature type="transmembrane region" description="Helical" evidence="2">
    <location>
        <begin position="111"/>
        <end position="131"/>
    </location>
</feature>
<feature type="compositionally biased region" description="Low complexity" evidence="1">
    <location>
        <begin position="32"/>
        <end position="46"/>
    </location>
</feature>
<feature type="compositionally biased region" description="Basic and acidic residues" evidence="1">
    <location>
        <begin position="51"/>
        <end position="78"/>
    </location>
</feature>
<dbReference type="Gene3D" id="2.90.10.10">
    <property type="entry name" value="Bulb-type lectin domain"/>
    <property type="match status" value="2"/>
</dbReference>
<reference evidence="5" key="1">
    <citation type="journal article" date="2019" name="Int. J. Syst. Evol. Microbiol.">
        <title>The Global Catalogue of Microorganisms (GCM) 10K type strain sequencing project: providing services to taxonomists for standard genome sequencing and annotation.</title>
        <authorList>
            <consortium name="The Broad Institute Genomics Platform"/>
            <consortium name="The Broad Institute Genome Sequencing Center for Infectious Disease"/>
            <person name="Wu L."/>
            <person name="Ma J."/>
        </authorList>
    </citation>
    <scope>NUCLEOTIDE SEQUENCE [LARGE SCALE GENOMIC DNA]</scope>
    <source>
        <strain evidence="5">JCM 17938</strain>
    </source>
</reference>
<name>A0ABP8TRR3_9ACTN</name>
<dbReference type="InterPro" id="IPR036426">
    <property type="entry name" value="Bulb-type_lectin_dom_sf"/>
</dbReference>
<organism evidence="4 5">
    <name type="scientific">Actinoallomurus liliacearum</name>
    <dbReference type="NCBI Taxonomy" id="1080073"/>
    <lineage>
        <taxon>Bacteria</taxon>
        <taxon>Bacillati</taxon>
        <taxon>Actinomycetota</taxon>
        <taxon>Actinomycetes</taxon>
        <taxon>Streptosporangiales</taxon>
        <taxon>Thermomonosporaceae</taxon>
        <taxon>Actinoallomurus</taxon>
    </lineage>
</organism>
<dbReference type="CDD" id="cd00028">
    <property type="entry name" value="B_lectin"/>
    <property type="match status" value="1"/>
</dbReference>
<keyword evidence="2" id="KW-0472">Membrane</keyword>
<feature type="region of interest" description="Disordered" evidence="1">
    <location>
        <begin position="152"/>
        <end position="234"/>
    </location>
</feature>
<dbReference type="SMART" id="SM00108">
    <property type="entry name" value="B_lectin"/>
    <property type="match status" value="1"/>
</dbReference>
<evidence type="ECO:0000256" key="2">
    <source>
        <dbReference type="SAM" id="Phobius"/>
    </source>
</evidence>
<feature type="domain" description="Bulb-type lectin" evidence="3">
    <location>
        <begin position="237"/>
        <end position="343"/>
    </location>
</feature>
<sequence>MSSQSGPGERAESLGIRRPVELPKADIEEAGDLAPAAGDLAPAADAEPADEGDRSATEEKKADENQERPKDTPAKEQEDSAPDTDVAVAAAPQIGAVNDEEMPPDRPRKPVLAAVAIGGVVLLAVPILLIGTGSHHAKKHPAAATADRVLAGNGQQPLPGAYTSMSPSATPTSTPSAHATHKPAATKSAEPKAAGKPSPSTHAPRAHAAQKSGPSTKTARKGVPAGEKPMSGGNPWALEVHASYDLNPGKTLRTNRLALTMQTGGNLVLRDTSSKIIWSTGTHHAGAYAEFQTDGNLVVYINGRQAIWASGTPGHNGATLVLQADYNLVIYDGHNAIWATRTNR</sequence>
<dbReference type="RefSeq" id="WP_345359297.1">
    <property type="nucleotide sequence ID" value="NZ_BAABHJ010000019.1"/>
</dbReference>
<dbReference type="EMBL" id="BAABHJ010000019">
    <property type="protein sequence ID" value="GAA4611922.1"/>
    <property type="molecule type" value="Genomic_DNA"/>
</dbReference>
<accession>A0ABP8TRR3</accession>
<gene>
    <name evidence="4" type="ORF">GCM10023195_50760</name>
</gene>
<comment type="caution">
    <text evidence="4">The sequence shown here is derived from an EMBL/GenBank/DDBJ whole genome shotgun (WGS) entry which is preliminary data.</text>
</comment>
<dbReference type="InterPro" id="IPR001480">
    <property type="entry name" value="Bulb-type_lectin_dom"/>
</dbReference>
<dbReference type="SUPFAM" id="SSF51110">
    <property type="entry name" value="alpha-D-mannose-specific plant lectins"/>
    <property type="match status" value="1"/>
</dbReference>
<feature type="compositionally biased region" description="Basic and acidic residues" evidence="1">
    <location>
        <begin position="18"/>
        <end position="27"/>
    </location>
</feature>
<keyword evidence="2" id="KW-0812">Transmembrane</keyword>
<dbReference type="Proteomes" id="UP001500212">
    <property type="component" value="Unassembled WGS sequence"/>
</dbReference>
<dbReference type="PROSITE" id="PS50927">
    <property type="entry name" value="BULB_LECTIN"/>
    <property type="match status" value="1"/>
</dbReference>
<evidence type="ECO:0000313" key="5">
    <source>
        <dbReference type="Proteomes" id="UP001500212"/>
    </source>
</evidence>
<evidence type="ECO:0000313" key="4">
    <source>
        <dbReference type="EMBL" id="GAA4611922.1"/>
    </source>
</evidence>
<keyword evidence="5" id="KW-1185">Reference proteome</keyword>
<keyword evidence="2" id="KW-1133">Transmembrane helix</keyword>
<feature type="compositionally biased region" description="Low complexity" evidence="1">
    <location>
        <begin position="83"/>
        <end position="92"/>
    </location>
</feature>
<feature type="compositionally biased region" description="Low complexity" evidence="1">
    <location>
        <begin position="163"/>
        <end position="178"/>
    </location>
</feature>
<proteinExistence type="predicted"/>